<sequence>MSEILERMRKDMFKAVKDHDQVISGIIQLAIASVKNFEISKGEDVSEEEIIEVLRKESKKLQDSIDQFTSAGRTDLVDSTRIQLEYIKQYLPQMMNLEEIEGFVDSTIKEMGEVSMKDMGRVMGAVMGKLQGKAEGNAVKDIVIKKLS</sequence>
<comment type="caution">
    <text evidence="1">The sequence shown here is derived from an EMBL/GenBank/DDBJ whole genome shotgun (WGS) entry which is preliminary data.</text>
</comment>
<dbReference type="Pfam" id="PF09424">
    <property type="entry name" value="YqeY"/>
    <property type="match status" value="1"/>
</dbReference>
<organism evidence="1 2">
    <name type="scientific">Candidatus Dojkabacteria bacterium</name>
    <dbReference type="NCBI Taxonomy" id="2099670"/>
    <lineage>
        <taxon>Bacteria</taxon>
        <taxon>Candidatus Dojkabacteria</taxon>
    </lineage>
</organism>
<protein>
    <submittedName>
        <fullName evidence="1">GatB/YqeY domain-containing protein</fullName>
    </submittedName>
</protein>
<dbReference type="GO" id="GO:0016884">
    <property type="term" value="F:carbon-nitrogen ligase activity, with glutamine as amido-N-donor"/>
    <property type="evidence" value="ECO:0007669"/>
    <property type="project" value="InterPro"/>
</dbReference>
<dbReference type="Gene3D" id="1.10.10.410">
    <property type="match status" value="1"/>
</dbReference>
<accession>A0A955I1D7</accession>
<dbReference type="PANTHER" id="PTHR28055">
    <property type="entry name" value="ALTERED INHERITANCE OF MITOCHONDRIA PROTEIN 41, MITOCHONDRIAL"/>
    <property type="match status" value="1"/>
</dbReference>
<evidence type="ECO:0000313" key="1">
    <source>
        <dbReference type="EMBL" id="MCA9376359.1"/>
    </source>
</evidence>
<dbReference type="InterPro" id="IPR042184">
    <property type="entry name" value="YqeY/Aim41_N"/>
</dbReference>
<dbReference type="PANTHER" id="PTHR28055:SF1">
    <property type="entry name" value="ALTERED INHERITANCE OF MITOCHONDRIA PROTEIN 41, MITOCHONDRIAL"/>
    <property type="match status" value="1"/>
</dbReference>
<proteinExistence type="predicted"/>
<reference evidence="1" key="2">
    <citation type="journal article" date="2021" name="Microbiome">
        <title>Successional dynamics and alternative stable states in a saline activated sludge microbial community over 9 years.</title>
        <authorList>
            <person name="Wang Y."/>
            <person name="Ye J."/>
            <person name="Ju F."/>
            <person name="Liu L."/>
            <person name="Boyd J.A."/>
            <person name="Deng Y."/>
            <person name="Parks D.H."/>
            <person name="Jiang X."/>
            <person name="Yin X."/>
            <person name="Woodcroft B.J."/>
            <person name="Tyson G.W."/>
            <person name="Hugenholtz P."/>
            <person name="Polz M.F."/>
            <person name="Zhang T."/>
        </authorList>
    </citation>
    <scope>NUCLEOTIDE SEQUENCE</scope>
    <source>
        <strain evidence="1">HKST-UBA17</strain>
    </source>
</reference>
<dbReference type="InterPro" id="IPR003789">
    <property type="entry name" value="Asn/Gln_tRNA_amidoTrase-B-like"/>
</dbReference>
<name>A0A955I1D7_9BACT</name>
<dbReference type="Gene3D" id="1.10.1510.10">
    <property type="entry name" value="Uncharacterised protein YqeY/AIM41 PF09424, N-terminal domain"/>
    <property type="match status" value="1"/>
</dbReference>
<dbReference type="AlphaFoldDB" id="A0A955I1D7"/>
<gene>
    <name evidence="1" type="ORF">KC685_00375</name>
</gene>
<dbReference type="Proteomes" id="UP000741282">
    <property type="component" value="Unassembled WGS sequence"/>
</dbReference>
<dbReference type="SUPFAM" id="SSF89095">
    <property type="entry name" value="GatB/YqeY motif"/>
    <property type="match status" value="1"/>
</dbReference>
<reference evidence="1" key="1">
    <citation type="submission" date="2020-04" db="EMBL/GenBank/DDBJ databases">
        <authorList>
            <person name="Zhang T."/>
        </authorList>
    </citation>
    <scope>NUCLEOTIDE SEQUENCE</scope>
    <source>
        <strain evidence="1">HKST-UBA17</strain>
    </source>
</reference>
<dbReference type="InterPro" id="IPR019004">
    <property type="entry name" value="YqeY/Aim41"/>
</dbReference>
<evidence type="ECO:0000313" key="2">
    <source>
        <dbReference type="Proteomes" id="UP000741282"/>
    </source>
</evidence>
<dbReference type="EMBL" id="JAGQLN010000001">
    <property type="protein sequence ID" value="MCA9376359.1"/>
    <property type="molecule type" value="Genomic_DNA"/>
</dbReference>
<dbReference type="InterPro" id="IPR023168">
    <property type="entry name" value="GatB_Yqey_C_2"/>
</dbReference>